<evidence type="ECO:0000256" key="1">
    <source>
        <dbReference type="ARBA" id="ARBA00022884"/>
    </source>
</evidence>
<dbReference type="EMBL" id="AWSI01000017">
    <property type="protein sequence ID" value="ERH31188.1"/>
    <property type="molecule type" value="Genomic_DNA"/>
</dbReference>
<keyword evidence="5" id="KW-1185">Reference proteome</keyword>
<dbReference type="AlphaFoldDB" id="U1SGV2"/>
<feature type="domain" description="CRM" evidence="3">
    <location>
        <begin position="5"/>
        <end position="101"/>
    </location>
</feature>
<dbReference type="SUPFAM" id="SSF75471">
    <property type="entry name" value="YhbY-like"/>
    <property type="match status" value="1"/>
</dbReference>
<dbReference type="InterPro" id="IPR001890">
    <property type="entry name" value="RNA-binding_CRM"/>
</dbReference>
<keyword evidence="1 2" id="KW-0694">RNA-binding</keyword>
<protein>
    <submittedName>
        <fullName evidence="4">RNA-binding protein, YhbY family</fullName>
    </submittedName>
</protein>
<evidence type="ECO:0000313" key="5">
    <source>
        <dbReference type="Proteomes" id="UP000016519"/>
    </source>
</evidence>
<dbReference type="InterPro" id="IPR035920">
    <property type="entry name" value="YhbY-like_sf"/>
</dbReference>
<dbReference type="PANTHER" id="PTHR40065:SF3">
    <property type="entry name" value="RNA-BINDING PROTEIN YHBY"/>
    <property type="match status" value="1"/>
</dbReference>
<dbReference type="HOGENOM" id="CLU_095994_1_1_11"/>
<accession>U1SGV2</accession>
<proteinExistence type="predicted"/>
<dbReference type="SMART" id="SM01103">
    <property type="entry name" value="CRS1_YhbY"/>
    <property type="match status" value="1"/>
</dbReference>
<reference evidence="4 5" key="1">
    <citation type="submission" date="2013-08" db="EMBL/GenBank/DDBJ databases">
        <authorList>
            <person name="Weinstock G."/>
            <person name="Sodergren E."/>
            <person name="Wylie T."/>
            <person name="Fulton L."/>
            <person name="Fulton R."/>
            <person name="Fronick C."/>
            <person name="O'Laughlin M."/>
            <person name="Godfrey J."/>
            <person name="Miner T."/>
            <person name="Herter B."/>
            <person name="Appelbaum E."/>
            <person name="Cordes M."/>
            <person name="Lek S."/>
            <person name="Wollam A."/>
            <person name="Pepin K.H."/>
            <person name="Palsikar V.B."/>
            <person name="Mitreva M."/>
            <person name="Wilson R.K."/>
        </authorList>
    </citation>
    <scope>NUCLEOTIDE SEQUENCE [LARGE SCALE GENOMIC DNA]</scope>
    <source>
        <strain evidence="4 5">F0580</strain>
    </source>
</reference>
<sequence length="106" mass="11858">MACMTTLTKPQIKQLRGMAHQLSPLLLIGKNNITDTVLSQTEQLLDDHELIKGQLQEGSMLTAKEAAAELAENTGAAVVQTIGHRFVLYRTSRRKDYKNPIRLVRD</sequence>
<dbReference type="Pfam" id="PF01985">
    <property type="entry name" value="CRS1_YhbY"/>
    <property type="match status" value="1"/>
</dbReference>
<dbReference type="PATRIC" id="fig|1321816.3.peg.547"/>
<evidence type="ECO:0000256" key="2">
    <source>
        <dbReference type="PROSITE-ProRule" id="PRU00626"/>
    </source>
</evidence>
<dbReference type="PANTHER" id="PTHR40065">
    <property type="entry name" value="RNA-BINDING PROTEIN YHBY"/>
    <property type="match status" value="1"/>
</dbReference>
<dbReference type="Gene3D" id="3.30.110.60">
    <property type="entry name" value="YhbY-like"/>
    <property type="match status" value="1"/>
</dbReference>
<evidence type="ECO:0000259" key="3">
    <source>
        <dbReference type="PROSITE" id="PS51295"/>
    </source>
</evidence>
<evidence type="ECO:0000313" key="4">
    <source>
        <dbReference type="EMBL" id="ERH31188.1"/>
    </source>
</evidence>
<dbReference type="PROSITE" id="PS51295">
    <property type="entry name" value="CRM"/>
    <property type="match status" value="1"/>
</dbReference>
<dbReference type="GO" id="GO:0003723">
    <property type="term" value="F:RNA binding"/>
    <property type="evidence" value="ECO:0007669"/>
    <property type="project" value="UniProtKB-UniRule"/>
</dbReference>
<dbReference type="Proteomes" id="UP000016519">
    <property type="component" value="Unassembled WGS sequence"/>
</dbReference>
<comment type="caution">
    <text evidence="4">The sequence shown here is derived from an EMBL/GenBank/DDBJ whole genome shotgun (WGS) entry which is preliminary data.</text>
</comment>
<organism evidence="4 5">
    <name type="scientific">Alloscardovia omnicolens F0580</name>
    <dbReference type="NCBI Taxonomy" id="1321816"/>
    <lineage>
        <taxon>Bacteria</taxon>
        <taxon>Bacillati</taxon>
        <taxon>Actinomycetota</taxon>
        <taxon>Actinomycetes</taxon>
        <taxon>Bifidobacteriales</taxon>
        <taxon>Bifidobacteriaceae</taxon>
        <taxon>Alloscardovia</taxon>
    </lineage>
</organism>
<name>U1SGV2_9BIFI</name>
<dbReference type="STRING" id="419015.HMPREF3214_00342"/>
<dbReference type="InterPro" id="IPR051925">
    <property type="entry name" value="RNA-binding_domain"/>
</dbReference>
<gene>
    <name evidence="4" type="ORF">HMPREF9244_00630</name>
</gene>